<reference evidence="8 9" key="1">
    <citation type="submission" date="2014-09" db="EMBL/GenBank/DDBJ databases">
        <title>Draft Genome Sequence of Draconibacterium sp. JN14CK-3.</title>
        <authorList>
            <person name="Dong C."/>
            <person name="Lai Q."/>
            <person name="Shao Z."/>
        </authorList>
    </citation>
    <scope>NUCLEOTIDE SEQUENCE [LARGE SCALE GENOMIC DNA]</scope>
    <source>
        <strain evidence="8 9">JN14CK-3</strain>
    </source>
</reference>
<dbReference type="GO" id="GO:0005737">
    <property type="term" value="C:cytoplasm"/>
    <property type="evidence" value="ECO:0007669"/>
    <property type="project" value="TreeGrafter"/>
</dbReference>
<dbReference type="InterPro" id="IPR043133">
    <property type="entry name" value="GTP-CH-I_C/QueF"/>
</dbReference>
<evidence type="ECO:0000256" key="3">
    <source>
        <dbReference type="ARBA" id="ARBA00005708"/>
    </source>
</evidence>
<keyword evidence="5 6" id="KW-0456">Lyase</keyword>
<dbReference type="OrthoDB" id="9803748at2"/>
<dbReference type="PANTHER" id="PTHR42844">
    <property type="entry name" value="DIHYDRONEOPTERIN ALDOLASE 1-RELATED"/>
    <property type="match status" value="1"/>
</dbReference>
<dbReference type="SUPFAM" id="SSF55620">
    <property type="entry name" value="Tetrahydrobiopterin biosynthesis enzymes-like"/>
    <property type="match status" value="1"/>
</dbReference>
<evidence type="ECO:0000259" key="7">
    <source>
        <dbReference type="SMART" id="SM00905"/>
    </source>
</evidence>
<dbReference type="SMART" id="SM00905">
    <property type="entry name" value="FolB"/>
    <property type="match status" value="1"/>
</dbReference>
<evidence type="ECO:0000256" key="6">
    <source>
        <dbReference type="RuleBase" id="RU362079"/>
    </source>
</evidence>
<keyword evidence="4 6" id="KW-0289">Folate biosynthesis</keyword>
<evidence type="ECO:0000256" key="2">
    <source>
        <dbReference type="ARBA" id="ARBA00005013"/>
    </source>
</evidence>
<comment type="similarity">
    <text evidence="3 6">Belongs to the DHNA family.</text>
</comment>
<dbReference type="AlphaFoldDB" id="A0A0D8J7I1"/>
<name>A0A0D8J7I1_9BACT</name>
<gene>
    <name evidence="8" type="ORF">LH29_18125</name>
</gene>
<evidence type="ECO:0000256" key="4">
    <source>
        <dbReference type="ARBA" id="ARBA00022909"/>
    </source>
</evidence>
<protein>
    <recommendedName>
        <fullName evidence="6">7,8-dihydroneopterin aldolase</fullName>
        <ecNumber evidence="6">4.1.2.25</ecNumber>
    </recommendedName>
</protein>
<dbReference type="Gene3D" id="3.30.1130.10">
    <property type="match status" value="1"/>
</dbReference>
<dbReference type="RefSeq" id="WP_045032210.1">
    <property type="nucleotide sequence ID" value="NZ_CAJXKZ010000010.1"/>
</dbReference>
<evidence type="ECO:0000313" key="8">
    <source>
        <dbReference type="EMBL" id="KJF42476.1"/>
    </source>
</evidence>
<dbReference type="InterPro" id="IPR006157">
    <property type="entry name" value="FolB_dom"/>
</dbReference>
<sequence>MGVIEIEGMKFYAYHGHFAAEQIVGNHFEVYLRLETNCAAAAKSDNLDDALNYQAVYETVKEVMQIKSALLENVSKRILDTLYDRFPAIDKARVKISKMNPPMGGEMERVSVTLER</sequence>
<comment type="caution">
    <text evidence="8">The sequence shown here is derived from an EMBL/GenBank/DDBJ whole genome shotgun (WGS) entry which is preliminary data.</text>
</comment>
<feature type="domain" description="Dihydroneopterin aldolase/epimerase" evidence="7">
    <location>
        <begin position="4"/>
        <end position="116"/>
    </location>
</feature>
<dbReference type="Proteomes" id="UP000032544">
    <property type="component" value="Unassembled WGS sequence"/>
</dbReference>
<dbReference type="InterPro" id="IPR006156">
    <property type="entry name" value="Dihydroneopterin_aldolase"/>
</dbReference>
<accession>A0A0D8J7I1</accession>
<proteinExistence type="inferred from homology"/>
<dbReference type="GO" id="GO:0004150">
    <property type="term" value="F:dihydroneopterin aldolase activity"/>
    <property type="evidence" value="ECO:0007669"/>
    <property type="project" value="UniProtKB-UniRule"/>
</dbReference>
<dbReference type="Pfam" id="PF02152">
    <property type="entry name" value="FolB"/>
    <property type="match status" value="1"/>
</dbReference>
<comment type="catalytic activity">
    <reaction evidence="1 6">
        <text>7,8-dihydroneopterin = 6-hydroxymethyl-7,8-dihydropterin + glycolaldehyde</text>
        <dbReference type="Rhea" id="RHEA:10540"/>
        <dbReference type="ChEBI" id="CHEBI:17001"/>
        <dbReference type="ChEBI" id="CHEBI:17071"/>
        <dbReference type="ChEBI" id="CHEBI:44841"/>
        <dbReference type="EC" id="4.1.2.25"/>
    </reaction>
</comment>
<comment type="pathway">
    <text evidence="2 6">Cofactor biosynthesis; tetrahydrofolate biosynthesis; 2-amino-4-hydroxy-6-hydroxymethyl-7,8-dihydropteridine diphosphate from 7,8-dihydroneopterin triphosphate: step 3/4.</text>
</comment>
<comment type="function">
    <text evidence="6">Catalyzes the conversion of 7,8-dihydroneopterin to 6-hydroxymethyl-7,8-dihydropterin.</text>
</comment>
<dbReference type="EC" id="4.1.2.25" evidence="6"/>
<dbReference type="GO" id="GO:0046654">
    <property type="term" value="P:tetrahydrofolate biosynthetic process"/>
    <property type="evidence" value="ECO:0007669"/>
    <property type="project" value="UniProtKB-UniRule"/>
</dbReference>
<dbReference type="STRING" id="1544798.LH29_18125"/>
<dbReference type="NCBIfam" id="TIGR00525">
    <property type="entry name" value="folB"/>
    <property type="match status" value="1"/>
</dbReference>
<evidence type="ECO:0000256" key="1">
    <source>
        <dbReference type="ARBA" id="ARBA00001353"/>
    </source>
</evidence>
<evidence type="ECO:0000256" key="5">
    <source>
        <dbReference type="ARBA" id="ARBA00023239"/>
    </source>
</evidence>
<dbReference type="PANTHER" id="PTHR42844:SF1">
    <property type="entry name" value="DIHYDRONEOPTERIN ALDOLASE 1-RELATED"/>
    <property type="match status" value="1"/>
</dbReference>
<dbReference type="EMBL" id="JRHC01000005">
    <property type="protein sequence ID" value="KJF42476.1"/>
    <property type="molecule type" value="Genomic_DNA"/>
</dbReference>
<dbReference type="GO" id="GO:0046656">
    <property type="term" value="P:folic acid biosynthetic process"/>
    <property type="evidence" value="ECO:0007669"/>
    <property type="project" value="UniProtKB-UniRule"/>
</dbReference>
<organism evidence="8 9">
    <name type="scientific">Draconibacterium sediminis</name>
    <dbReference type="NCBI Taxonomy" id="1544798"/>
    <lineage>
        <taxon>Bacteria</taxon>
        <taxon>Pseudomonadati</taxon>
        <taxon>Bacteroidota</taxon>
        <taxon>Bacteroidia</taxon>
        <taxon>Marinilabiliales</taxon>
        <taxon>Prolixibacteraceae</taxon>
        <taxon>Draconibacterium</taxon>
    </lineage>
</organism>
<keyword evidence="9" id="KW-1185">Reference proteome</keyword>
<dbReference type="UniPathway" id="UPA00077">
    <property type="reaction ID" value="UER00154"/>
</dbReference>
<evidence type="ECO:0000313" key="9">
    <source>
        <dbReference type="Proteomes" id="UP000032544"/>
    </source>
</evidence>
<dbReference type="NCBIfam" id="TIGR00526">
    <property type="entry name" value="folB_dom"/>
    <property type="match status" value="1"/>
</dbReference>